<dbReference type="GeneID" id="82202712"/>
<dbReference type="RefSeq" id="WP_075819210.1">
    <property type="nucleotide sequence ID" value="NZ_CAPNHH010000171.1"/>
</dbReference>
<protein>
    <recommendedName>
        <fullName evidence="3">Lipoprotein</fullName>
    </recommendedName>
</protein>
<dbReference type="AlphaFoldDB" id="A0A1U7NGG9"/>
<sequence length="371" mass="42352">MTTQFKKIRQGLIASLLGLMILISGCSHSLEGVPEDLQFFTQDLENVDREKVKEAFRNLIMETYGQLNKKGEPYLISRMTRALSEEPKLDENGKLLGYQSVPVTDSDYRVVFPGESSFEALNWNISEFMEPTVTAWEGTMPEVSKSSWQPGDPASFVRTYSNQEYGKKNLGGFFQRIWLSEMFTTGVYQQTRGSKLLSYEENPAIFPSNPKYFEYSVMSAEEKYNQDASESNQEALEEDKQTEEGDFILQISTREPQNYGTNLKSANLRFDKSIGEMSSGINLVFKDYTFMQYDVTAIVSGTGMLKRVIIKENIRFTATVDKEDANAREELLTIWTIDPYPQADQKQYLSNIDEMMSSQIPSDIQNLLDPQ</sequence>
<proteinExistence type="predicted"/>
<dbReference type="EMBL" id="MPJW01000118">
    <property type="protein sequence ID" value="OLU40060.1"/>
    <property type="molecule type" value="Genomic_DNA"/>
</dbReference>
<accession>A0A1U7NGG9</accession>
<dbReference type="Proteomes" id="UP000186341">
    <property type="component" value="Unassembled WGS sequence"/>
</dbReference>
<evidence type="ECO:0000313" key="1">
    <source>
        <dbReference type="EMBL" id="OLU40060.1"/>
    </source>
</evidence>
<name>A0A1U7NGG9_9FIRM</name>
<gene>
    <name evidence="1" type="ORF">BO222_05745</name>
</gene>
<keyword evidence="2" id="KW-1185">Reference proteome</keyword>
<evidence type="ECO:0008006" key="3">
    <source>
        <dbReference type="Google" id="ProtNLM"/>
    </source>
</evidence>
<dbReference type="PROSITE" id="PS51257">
    <property type="entry name" value="PROKAR_LIPOPROTEIN"/>
    <property type="match status" value="1"/>
</dbReference>
<organism evidence="1 2">
    <name type="scientific">Ileibacterium valens</name>
    <dbReference type="NCBI Taxonomy" id="1862668"/>
    <lineage>
        <taxon>Bacteria</taxon>
        <taxon>Bacillati</taxon>
        <taxon>Bacillota</taxon>
        <taxon>Erysipelotrichia</taxon>
        <taxon>Erysipelotrichales</taxon>
        <taxon>Erysipelotrichaceae</taxon>
        <taxon>Ileibacterium</taxon>
    </lineage>
</organism>
<reference evidence="1 2" key="1">
    <citation type="submission" date="2016-11" db="EMBL/GenBank/DDBJ databases">
        <title>Description of two novel members of the family Erysipelotrichaceae: Ileibacterium lipovorans gen. nov., sp. nov. and Dubosiella newyorkensis, gen. nov., sp. nov.</title>
        <authorList>
            <person name="Cox L.M."/>
            <person name="Sohn J."/>
            <person name="Tyrrell K.L."/>
            <person name="Citron D.M."/>
            <person name="Lawson P.A."/>
            <person name="Patel N.B."/>
            <person name="Iizumi T."/>
            <person name="Perez-Perez G.I."/>
            <person name="Goldstein E.J."/>
            <person name="Blaser M.J."/>
        </authorList>
    </citation>
    <scope>NUCLEOTIDE SEQUENCE [LARGE SCALE GENOMIC DNA]</scope>
    <source>
        <strain evidence="1 2">NYU-BL-A3</strain>
    </source>
</reference>
<evidence type="ECO:0000313" key="2">
    <source>
        <dbReference type="Proteomes" id="UP000186341"/>
    </source>
</evidence>
<comment type="caution">
    <text evidence="1">The sequence shown here is derived from an EMBL/GenBank/DDBJ whole genome shotgun (WGS) entry which is preliminary data.</text>
</comment>